<feature type="compositionally biased region" description="Basic and acidic residues" evidence="9">
    <location>
        <begin position="304"/>
        <end position="331"/>
    </location>
</feature>
<feature type="compositionally biased region" description="Low complexity" evidence="9">
    <location>
        <begin position="332"/>
        <end position="341"/>
    </location>
</feature>
<evidence type="ECO:0000256" key="7">
    <source>
        <dbReference type="ARBA" id="ARBA00023242"/>
    </source>
</evidence>
<dbReference type="SMART" id="SM00380">
    <property type="entry name" value="AP2"/>
    <property type="match status" value="1"/>
</dbReference>
<protein>
    <submittedName>
        <fullName evidence="11">PREDICTED: ethylene-responsive</fullName>
    </submittedName>
</protein>
<evidence type="ECO:0000256" key="3">
    <source>
        <dbReference type="ARBA" id="ARBA00023015"/>
    </source>
</evidence>
<feature type="domain" description="AP2/ERF" evidence="10">
    <location>
        <begin position="212"/>
        <end position="270"/>
    </location>
</feature>
<keyword evidence="2" id="KW-0936">Ethylene signaling pathway</keyword>
<dbReference type="CDD" id="cd00018">
    <property type="entry name" value="AP2"/>
    <property type="match status" value="1"/>
</dbReference>
<feature type="region of interest" description="Disordered" evidence="9">
    <location>
        <begin position="277"/>
        <end position="344"/>
    </location>
</feature>
<evidence type="ECO:0000256" key="5">
    <source>
        <dbReference type="ARBA" id="ARBA00023159"/>
    </source>
</evidence>
<dbReference type="FunCoup" id="A0A5E4E7T3">
    <property type="interactions" value="19"/>
</dbReference>
<dbReference type="PANTHER" id="PTHR31657:SF42">
    <property type="entry name" value="ETHYLENE-RESPONSIVE TRANSCRIPTION FACTOR SHINE 3-LIKE"/>
    <property type="match status" value="1"/>
</dbReference>
<evidence type="ECO:0000313" key="11">
    <source>
        <dbReference type="EMBL" id="VVA10870.1"/>
    </source>
</evidence>
<dbReference type="GO" id="GO:0000976">
    <property type="term" value="F:transcription cis-regulatory region binding"/>
    <property type="evidence" value="ECO:0007669"/>
    <property type="project" value="UniProtKB-ARBA"/>
</dbReference>
<evidence type="ECO:0000259" key="10">
    <source>
        <dbReference type="PROSITE" id="PS51032"/>
    </source>
</evidence>
<accession>A0A5E4E7T3</accession>
<dbReference type="GO" id="GO:0005634">
    <property type="term" value="C:nucleus"/>
    <property type="evidence" value="ECO:0007669"/>
    <property type="project" value="UniProtKB-SubCell"/>
</dbReference>
<feature type="region of interest" description="Disordered" evidence="9">
    <location>
        <begin position="180"/>
        <end position="206"/>
    </location>
</feature>
<gene>
    <name evidence="11" type="ORF">ALMOND_2B021924</name>
</gene>
<dbReference type="PANTHER" id="PTHR31657">
    <property type="entry name" value="ETHYLENE-RESPONSIVE TRANSCRIPTION FACTOR ERF061"/>
    <property type="match status" value="1"/>
</dbReference>
<keyword evidence="4" id="KW-0238">DNA-binding</keyword>
<comment type="similarity">
    <text evidence="8">Belongs to the AP2/ERF transcription factor family. ERF subfamily.</text>
</comment>
<reference evidence="12" key="1">
    <citation type="journal article" date="2020" name="Plant J.">
        <title>Transposons played a major role in the diversification between the closely related almond and peach genomes: results from the almond genome sequence.</title>
        <authorList>
            <person name="Alioto T."/>
            <person name="Alexiou K.G."/>
            <person name="Bardil A."/>
            <person name="Barteri F."/>
            <person name="Castanera R."/>
            <person name="Cruz F."/>
            <person name="Dhingra A."/>
            <person name="Duval H."/>
            <person name="Fernandez I Marti A."/>
            <person name="Frias L."/>
            <person name="Galan B."/>
            <person name="Garcia J.L."/>
            <person name="Howad W."/>
            <person name="Gomez-Garrido J."/>
            <person name="Gut M."/>
            <person name="Julca I."/>
            <person name="Morata J."/>
            <person name="Puigdomenech P."/>
            <person name="Ribeca P."/>
            <person name="Rubio Cabetas M.J."/>
            <person name="Vlasova A."/>
            <person name="Wirthensohn M."/>
            <person name="Garcia-Mas J."/>
            <person name="Gabaldon T."/>
            <person name="Casacuberta J.M."/>
            <person name="Arus P."/>
        </authorList>
    </citation>
    <scope>NUCLEOTIDE SEQUENCE [LARGE SCALE GENOMIC DNA]</scope>
    <source>
        <strain evidence="12">cv. Texas</strain>
    </source>
</reference>
<dbReference type="InterPro" id="IPR016177">
    <property type="entry name" value="DNA-bd_dom_sf"/>
</dbReference>
<feature type="compositionally biased region" description="Low complexity" evidence="9">
    <location>
        <begin position="195"/>
        <end position="204"/>
    </location>
</feature>
<keyword evidence="3" id="KW-0805">Transcription regulation</keyword>
<keyword evidence="5" id="KW-0010">Activator</keyword>
<evidence type="ECO:0000256" key="9">
    <source>
        <dbReference type="SAM" id="MobiDB-lite"/>
    </source>
</evidence>
<dbReference type="OMA" id="RKPAMSN"/>
<evidence type="ECO:0000256" key="2">
    <source>
        <dbReference type="ARBA" id="ARBA00022745"/>
    </source>
</evidence>
<dbReference type="InParanoid" id="A0A5E4E7T3"/>
<dbReference type="SUPFAM" id="SSF54171">
    <property type="entry name" value="DNA-binding domain"/>
    <property type="match status" value="1"/>
</dbReference>
<evidence type="ECO:0000256" key="6">
    <source>
        <dbReference type="ARBA" id="ARBA00023163"/>
    </source>
</evidence>
<comment type="subcellular location">
    <subcellularLocation>
        <location evidence="1">Nucleus</location>
    </subcellularLocation>
</comment>
<evidence type="ECO:0000256" key="1">
    <source>
        <dbReference type="ARBA" id="ARBA00004123"/>
    </source>
</evidence>
<dbReference type="FunFam" id="3.30.730.10:FF:000001">
    <property type="entry name" value="Ethylene-responsive transcription factor 2"/>
    <property type="match status" value="1"/>
</dbReference>
<dbReference type="Gene3D" id="3.30.730.10">
    <property type="entry name" value="AP2/ERF domain"/>
    <property type="match status" value="1"/>
</dbReference>
<proteinExistence type="inferred from homology"/>
<dbReference type="PRINTS" id="PR00367">
    <property type="entry name" value="ETHRSPELEMNT"/>
</dbReference>
<dbReference type="Gramene" id="VVA10870">
    <property type="protein sequence ID" value="VVA10870"/>
    <property type="gene ID" value="Prudul26B021924"/>
</dbReference>
<organism evidence="11 12">
    <name type="scientific">Prunus dulcis</name>
    <name type="common">Almond</name>
    <name type="synonym">Amygdalus dulcis</name>
    <dbReference type="NCBI Taxonomy" id="3755"/>
    <lineage>
        <taxon>Eukaryota</taxon>
        <taxon>Viridiplantae</taxon>
        <taxon>Streptophyta</taxon>
        <taxon>Embryophyta</taxon>
        <taxon>Tracheophyta</taxon>
        <taxon>Spermatophyta</taxon>
        <taxon>Magnoliopsida</taxon>
        <taxon>eudicotyledons</taxon>
        <taxon>Gunneridae</taxon>
        <taxon>Pentapetalae</taxon>
        <taxon>rosids</taxon>
        <taxon>fabids</taxon>
        <taxon>Rosales</taxon>
        <taxon>Rosaceae</taxon>
        <taxon>Amygdaloideae</taxon>
        <taxon>Amygdaleae</taxon>
        <taxon>Prunus</taxon>
    </lineage>
</organism>
<dbReference type="PROSITE" id="PS51032">
    <property type="entry name" value="AP2_ERF"/>
    <property type="match status" value="1"/>
</dbReference>
<keyword evidence="6" id="KW-0804">Transcription</keyword>
<sequence>MLPIFIQETPSEATPSPQPQTSPILPILIFSSSYIYIYIYILHPNLHSPPFHSTLLTLNFNFQLSLSKFSFSLSKMATEHEETSALELIRQHLLNEFTSMDSFISSLHLCTSQIPQPQISHLPSQSKTNSTTSSDQYFRISDFLLPEIDQDTQFETKPQIAHPKPPRHSTLSHRKPAINVAIPSPPVLSGDEPQNPSSSNNVVVEASETARHYRGVRRRPWGKYAAEIRDPNRRGSRVWLGTFDTAIEAAKAYDLAAFKLRGSKAILNFPLEAGKTAETEQPPQITVGGSRKRRRESSEQSTDSQERQSTDSQERQSSEENSNKEMKKENQEMVSSSSSNSGVCPLTPSSWTAVWDISKENEQGIFSVPPLSPLSPHTSFLGFPQLMVT</sequence>
<dbReference type="EMBL" id="CABIKO010000003">
    <property type="protein sequence ID" value="VVA10870.1"/>
    <property type="molecule type" value="Genomic_DNA"/>
</dbReference>
<evidence type="ECO:0000256" key="4">
    <source>
        <dbReference type="ARBA" id="ARBA00023125"/>
    </source>
</evidence>
<dbReference type="InterPro" id="IPR051758">
    <property type="entry name" value="ERF/AP2-like"/>
</dbReference>
<dbReference type="Proteomes" id="UP000327085">
    <property type="component" value="Chromosome 2"/>
</dbReference>
<name>A0A5E4E7T3_PRUDU</name>
<keyword evidence="7" id="KW-0539">Nucleus</keyword>
<dbReference type="GO" id="GO:0003700">
    <property type="term" value="F:DNA-binding transcription factor activity"/>
    <property type="evidence" value="ECO:0007669"/>
    <property type="project" value="InterPro"/>
</dbReference>
<dbReference type="AlphaFoldDB" id="A0A5E4E7T3"/>
<dbReference type="InterPro" id="IPR001471">
    <property type="entry name" value="AP2/ERF_dom"/>
</dbReference>
<dbReference type="GO" id="GO:0009873">
    <property type="term" value="P:ethylene-activated signaling pathway"/>
    <property type="evidence" value="ECO:0007669"/>
    <property type="project" value="UniProtKB-KW"/>
</dbReference>
<evidence type="ECO:0000313" key="12">
    <source>
        <dbReference type="Proteomes" id="UP000327085"/>
    </source>
</evidence>
<evidence type="ECO:0000256" key="8">
    <source>
        <dbReference type="ARBA" id="ARBA00024343"/>
    </source>
</evidence>
<dbReference type="Pfam" id="PF00847">
    <property type="entry name" value="AP2"/>
    <property type="match status" value="1"/>
</dbReference>
<dbReference type="InterPro" id="IPR036955">
    <property type="entry name" value="AP2/ERF_dom_sf"/>
</dbReference>